<name>A0A1U7VRH9_NICSY</name>
<reference evidence="3" key="1">
    <citation type="journal article" date="2013" name="Genome Biol.">
        <title>Reference genomes and transcriptomes of Nicotiana sylvestris and Nicotiana tomentosiformis.</title>
        <authorList>
            <person name="Sierro N."/>
            <person name="Battey J.N."/>
            <person name="Ouadi S."/>
            <person name="Bovet L."/>
            <person name="Goepfert S."/>
            <person name="Bakaher N."/>
            <person name="Peitsch M.C."/>
            <person name="Ivanov N.V."/>
        </authorList>
    </citation>
    <scope>NUCLEOTIDE SEQUENCE [LARGE SCALE GENOMIC DNA]</scope>
</reference>
<dbReference type="KEGG" id="nsy:104216195"/>
<feature type="transmembrane region" description="Helical" evidence="1">
    <location>
        <begin position="6"/>
        <end position="26"/>
    </location>
</feature>
<evidence type="ECO:0000313" key="3">
    <source>
        <dbReference type="Proteomes" id="UP000189701"/>
    </source>
</evidence>
<dbReference type="Proteomes" id="UP000189701">
    <property type="component" value="Unplaced"/>
</dbReference>
<dbReference type="OrthoDB" id="1224439at2759"/>
<evidence type="ECO:0000259" key="2">
    <source>
        <dbReference type="Pfam" id="PF05922"/>
    </source>
</evidence>
<dbReference type="GeneID" id="104216195"/>
<proteinExistence type="predicted"/>
<dbReference type="InterPro" id="IPR010259">
    <property type="entry name" value="S8pro/Inhibitor_I9"/>
</dbReference>
<evidence type="ECO:0000313" key="4">
    <source>
        <dbReference type="RefSeq" id="XP_009764495.1"/>
    </source>
</evidence>
<accession>A0A1U7VRH9</accession>
<dbReference type="RefSeq" id="XP_009764495.1">
    <property type="nucleotide sequence ID" value="XM_009766193.1"/>
</dbReference>
<keyword evidence="1" id="KW-1133">Transmembrane helix</keyword>
<feature type="domain" description="Inhibitor I9" evidence="2">
    <location>
        <begin position="46"/>
        <end position="106"/>
    </location>
</feature>
<dbReference type="SUPFAM" id="SSF54897">
    <property type="entry name" value="Protease propeptides/inhibitors"/>
    <property type="match status" value="1"/>
</dbReference>
<keyword evidence="3" id="KW-1185">Reference proteome</keyword>
<sequence>MAQGKYLSSTTFTFLILISHFSFIIARTASFPEEDKKIYIVFTENSDYEKILATVLGSEEAAKQAIIYTYNNELKGFAASLTPEQASRLEEQQGVLNIIPDRSLSLDRGFEGQT</sequence>
<reference evidence="4" key="2">
    <citation type="submission" date="2025-08" db="UniProtKB">
        <authorList>
            <consortium name="RefSeq"/>
        </authorList>
    </citation>
    <scope>IDENTIFICATION</scope>
    <source>
        <tissue evidence="4">Leaf</tissue>
    </source>
</reference>
<evidence type="ECO:0000256" key="1">
    <source>
        <dbReference type="SAM" id="Phobius"/>
    </source>
</evidence>
<dbReference type="Gene3D" id="3.30.70.80">
    <property type="entry name" value="Peptidase S8 propeptide/proteinase inhibitor I9"/>
    <property type="match status" value="1"/>
</dbReference>
<keyword evidence="1" id="KW-0812">Transmembrane</keyword>
<dbReference type="STRING" id="4096.A0A1U7VRH9"/>
<gene>
    <name evidence="4" type="primary">LOC104216195</name>
</gene>
<keyword evidence="1" id="KW-0472">Membrane</keyword>
<dbReference type="PANTHER" id="PTHR48222">
    <property type="entry name" value="PROTEINASE INHIBITOR, PROPEPTIDE"/>
    <property type="match status" value="1"/>
</dbReference>
<organism evidence="3 4">
    <name type="scientific">Nicotiana sylvestris</name>
    <name type="common">Wood tobacco</name>
    <name type="synonym">South American tobacco</name>
    <dbReference type="NCBI Taxonomy" id="4096"/>
    <lineage>
        <taxon>Eukaryota</taxon>
        <taxon>Viridiplantae</taxon>
        <taxon>Streptophyta</taxon>
        <taxon>Embryophyta</taxon>
        <taxon>Tracheophyta</taxon>
        <taxon>Spermatophyta</taxon>
        <taxon>Magnoliopsida</taxon>
        <taxon>eudicotyledons</taxon>
        <taxon>Gunneridae</taxon>
        <taxon>Pentapetalae</taxon>
        <taxon>asterids</taxon>
        <taxon>lamiids</taxon>
        <taxon>Solanales</taxon>
        <taxon>Solanaceae</taxon>
        <taxon>Nicotianoideae</taxon>
        <taxon>Nicotianeae</taxon>
        <taxon>Nicotiana</taxon>
    </lineage>
</organism>
<dbReference type="Pfam" id="PF05922">
    <property type="entry name" value="Inhibitor_I9"/>
    <property type="match status" value="1"/>
</dbReference>
<protein>
    <submittedName>
        <fullName evidence="4">Subtilisin-like protease Glyma18g48580</fullName>
    </submittedName>
</protein>
<dbReference type="AlphaFoldDB" id="A0A1U7VRH9"/>
<dbReference type="InterPro" id="IPR037045">
    <property type="entry name" value="S8pro/Inhibitor_I9_sf"/>
</dbReference>
<dbReference type="PANTHER" id="PTHR48222:SF3">
    <property type="entry name" value="SUBTILISIN-LIKE PROTEASE SBT4.1"/>
    <property type="match status" value="1"/>
</dbReference>